<feature type="transmembrane region" description="Helical" evidence="2">
    <location>
        <begin position="6"/>
        <end position="24"/>
    </location>
</feature>
<evidence type="ECO:0000313" key="3">
    <source>
        <dbReference type="EMBL" id="GHD43235.1"/>
    </source>
</evidence>
<dbReference type="RefSeq" id="WP_189987744.1">
    <property type="nucleotide sequence ID" value="NZ_BMZS01000002.1"/>
</dbReference>
<comment type="caution">
    <text evidence="3">The sequence shown here is derived from an EMBL/GenBank/DDBJ whole genome shotgun (WGS) entry which is preliminary data.</text>
</comment>
<feature type="region of interest" description="Disordered" evidence="1">
    <location>
        <begin position="30"/>
        <end position="56"/>
    </location>
</feature>
<evidence type="ECO:0000256" key="2">
    <source>
        <dbReference type="SAM" id="Phobius"/>
    </source>
</evidence>
<proteinExistence type="predicted"/>
<dbReference type="AlphaFoldDB" id="A0A918XPV6"/>
<keyword evidence="2" id="KW-0472">Membrane</keyword>
<gene>
    <name evidence="3" type="ORF">GCM10017083_09080</name>
</gene>
<sequence length="76" mass="8651">MFSVSKILALVAILGAVWYGFKLIGRLDDARSRKAERSSRTDPTPRDRREEGDGVLDLVKDERGNYVAKDKRDDRV</sequence>
<dbReference type="EMBL" id="BMZS01000002">
    <property type="protein sequence ID" value="GHD43235.1"/>
    <property type="molecule type" value="Genomic_DNA"/>
</dbReference>
<evidence type="ECO:0000256" key="1">
    <source>
        <dbReference type="SAM" id="MobiDB-lite"/>
    </source>
</evidence>
<keyword evidence="4" id="KW-1185">Reference proteome</keyword>
<organism evidence="3 4">
    <name type="scientific">Thalassobaculum fulvum</name>
    <dbReference type="NCBI Taxonomy" id="1633335"/>
    <lineage>
        <taxon>Bacteria</taxon>
        <taxon>Pseudomonadati</taxon>
        <taxon>Pseudomonadota</taxon>
        <taxon>Alphaproteobacteria</taxon>
        <taxon>Rhodospirillales</taxon>
        <taxon>Thalassobaculaceae</taxon>
        <taxon>Thalassobaculum</taxon>
    </lineage>
</organism>
<evidence type="ECO:0000313" key="4">
    <source>
        <dbReference type="Proteomes" id="UP000630353"/>
    </source>
</evidence>
<reference evidence="3" key="1">
    <citation type="journal article" date="2014" name="Int. J. Syst. Evol. Microbiol.">
        <title>Complete genome sequence of Corynebacterium casei LMG S-19264T (=DSM 44701T), isolated from a smear-ripened cheese.</title>
        <authorList>
            <consortium name="US DOE Joint Genome Institute (JGI-PGF)"/>
            <person name="Walter F."/>
            <person name="Albersmeier A."/>
            <person name="Kalinowski J."/>
            <person name="Ruckert C."/>
        </authorList>
    </citation>
    <scope>NUCLEOTIDE SEQUENCE</scope>
    <source>
        <strain evidence="3">KCTC 42651</strain>
    </source>
</reference>
<keyword evidence="2" id="KW-1133">Transmembrane helix</keyword>
<name>A0A918XPV6_9PROT</name>
<accession>A0A918XPV6</accession>
<dbReference type="Proteomes" id="UP000630353">
    <property type="component" value="Unassembled WGS sequence"/>
</dbReference>
<protein>
    <submittedName>
        <fullName evidence="3">Uncharacterized protein</fullName>
    </submittedName>
</protein>
<keyword evidence="2" id="KW-0812">Transmembrane</keyword>
<reference evidence="3" key="2">
    <citation type="submission" date="2020-09" db="EMBL/GenBank/DDBJ databases">
        <authorList>
            <person name="Sun Q."/>
            <person name="Kim S."/>
        </authorList>
    </citation>
    <scope>NUCLEOTIDE SEQUENCE</scope>
    <source>
        <strain evidence="3">KCTC 42651</strain>
    </source>
</reference>